<protein>
    <recommendedName>
        <fullName evidence="3">DUF771 domain-containing protein</fullName>
    </recommendedName>
</protein>
<dbReference type="HOGENOM" id="CLU_159117_0_0_9"/>
<dbReference type="Pfam" id="PF05595">
    <property type="entry name" value="DUF771"/>
    <property type="match status" value="1"/>
</dbReference>
<evidence type="ECO:0000313" key="1">
    <source>
        <dbReference type="EMBL" id="BAM48052.1"/>
    </source>
</evidence>
<gene>
    <name evidence="1" type="ordered locus">AXY_19200</name>
</gene>
<evidence type="ECO:0000313" key="2">
    <source>
        <dbReference type="Proteomes" id="UP000006294"/>
    </source>
</evidence>
<dbReference type="eggNOG" id="COG4707">
    <property type="taxonomic scope" value="Bacteria"/>
</dbReference>
<dbReference type="KEGG" id="axl:AXY_19200"/>
<accession>K0J4A6</accession>
<dbReference type="STRING" id="698758.AXY_19200"/>
<proteinExistence type="predicted"/>
<dbReference type="AlphaFoldDB" id="K0J4A6"/>
<organism evidence="1 2">
    <name type="scientific">Amphibacillus xylanus (strain ATCC 51415 / DSM 6626 / JCM 7361 / LMG 17667 / NBRC 15112 / Ep01)</name>
    <dbReference type="NCBI Taxonomy" id="698758"/>
    <lineage>
        <taxon>Bacteria</taxon>
        <taxon>Bacillati</taxon>
        <taxon>Bacillota</taxon>
        <taxon>Bacilli</taxon>
        <taxon>Bacillales</taxon>
        <taxon>Bacillaceae</taxon>
        <taxon>Amphibacillus</taxon>
    </lineage>
</organism>
<name>K0J4A6_AMPXN</name>
<keyword evidence="2" id="KW-1185">Reference proteome</keyword>
<evidence type="ECO:0008006" key="3">
    <source>
        <dbReference type="Google" id="ProtNLM"/>
    </source>
</evidence>
<sequence>MERNNALANKQSINQFIFDPSKGSYKQMLSVNLSIPVPADSVLISKIQLEELKKSQLQGVYWTMKDVQIHTNKKSEWIKENILYPTRFRKMLDSENGGFVYYPKSKGQTWSFQATKMAQFLDDNFDKIFA</sequence>
<dbReference type="Proteomes" id="UP000006294">
    <property type="component" value="Chromosome"/>
</dbReference>
<dbReference type="PATRIC" id="fig|698758.3.peg.1921"/>
<dbReference type="InterPro" id="IPR008489">
    <property type="entry name" value="DUF771"/>
</dbReference>
<dbReference type="EMBL" id="AP012050">
    <property type="protein sequence ID" value="BAM48052.1"/>
    <property type="molecule type" value="Genomic_DNA"/>
</dbReference>
<reference evidence="1 2" key="1">
    <citation type="submission" date="2011-01" db="EMBL/GenBank/DDBJ databases">
        <title>Whole genome sequence of Amphibacillus xylinus NBRC 15112.</title>
        <authorList>
            <person name="Nakazawa H."/>
            <person name="Katano Y."/>
            <person name="Nakamura S."/>
            <person name="Sasagawa M."/>
            <person name="Fukada J."/>
            <person name="Arai T."/>
            <person name="Sasakura N."/>
            <person name="Mochizuki D."/>
            <person name="Hosoyama A."/>
            <person name="Harada K."/>
            <person name="Horikawa H."/>
            <person name="Kato Y."/>
            <person name="Harada T."/>
            <person name="Sasaki K."/>
            <person name="Sekiguchi M."/>
            <person name="Hodoyama M."/>
            <person name="Nishiko R."/>
            <person name="Narita H."/>
            <person name="Hanamaki A."/>
            <person name="Hata C."/>
            <person name="Konno Y."/>
            <person name="Niimura Y."/>
            <person name="Yamazaki S."/>
            <person name="Fujita N."/>
        </authorList>
    </citation>
    <scope>NUCLEOTIDE SEQUENCE [LARGE SCALE GENOMIC DNA]</scope>
    <source>
        <strain evidence="2">ATCC 51415 / DSM 6626 / JCM 7361 / LMG 17667 / NBRC 15112 / Ep01</strain>
    </source>
</reference>